<dbReference type="Gene3D" id="1.10.10.140">
    <property type="entry name" value="Cytochrome c oxidase, subunit VIb"/>
    <property type="match status" value="1"/>
</dbReference>
<sequence>MPTPSGVGPCLEQYLAGLGGPGTSDIELGKSERAPHRLLNCAIVKQDRESLGVSTMAEDIKTRIKNYETAPLDSRFPNQNQTRTTWTSTAARRQ</sequence>
<dbReference type="AlphaFoldDB" id="L9KYZ6"/>
<reference evidence="5" key="1">
    <citation type="submission" date="2012-07" db="EMBL/GenBank/DDBJ databases">
        <title>Genome of the Chinese tree shrew, a rising model animal genetically related to primates.</title>
        <authorList>
            <person name="Zhang G."/>
            <person name="Fan Y."/>
            <person name="Yao Y."/>
            <person name="Huang Z."/>
        </authorList>
    </citation>
    <scope>NUCLEOTIDE SEQUENCE [LARGE SCALE GENOMIC DNA]</scope>
</reference>
<protein>
    <submittedName>
        <fullName evidence="4">Cytochrome c oxidase subunit 6B1</fullName>
    </submittedName>
</protein>
<proteinExistence type="predicted"/>
<feature type="compositionally biased region" description="Low complexity" evidence="3">
    <location>
        <begin position="82"/>
        <end position="94"/>
    </location>
</feature>
<dbReference type="InterPro" id="IPR036549">
    <property type="entry name" value="CX6/COA6-like_sf"/>
</dbReference>
<dbReference type="InParanoid" id="L9KYZ6"/>
<name>L9KYZ6_TUPCH</name>
<gene>
    <name evidence="4" type="ORF">TREES_T100013865</name>
</gene>
<reference evidence="5" key="2">
    <citation type="journal article" date="2013" name="Nat. Commun.">
        <title>Genome of the Chinese tree shrew.</title>
        <authorList>
            <person name="Fan Y."/>
            <person name="Huang Z.Y."/>
            <person name="Cao C.C."/>
            <person name="Chen C.S."/>
            <person name="Chen Y.X."/>
            <person name="Fan D.D."/>
            <person name="He J."/>
            <person name="Hou H.L."/>
            <person name="Hu L."/>
            <person name="Hu X.T."/>
            <person name="Jiang X.T."/>
            <person name="Lai R."/>
            <person name="Lang Y.S."/>
            <person name="Liang B."/>
            <person name="Liao S.G."/>
            <person name="Mu D."/>
            <person name="Ma Y.Y."/>
            <person name="Niu Y.Y."/>
            <person name="Sun X.Q."/>
            <person name="Xia J.Q."/>
            <person name="Xiao J."/>
            <person name="Xiong Z.Q."/>
            <person name="Xu L."/>
            <person name="Yang L."/>
            <person name="Zhang Y."/>
            <person name="Zhao W."/>
            <person name="Zhao X.D."/>
            <person name="Zheng Y.T."/>
            <person name="Zhou J.M."/>
            <person name="Zhu Y.B."/>
            <person name="Zhang G.J."/>
            <person name="Wang J."/>
            <person name="Yao Y.G."/>
        </authorList>
    </citation>
    <scope>NUCLEOTIDE SEQUENCE [LARGE SCALE GENOMIC DNA]</scope>
</reference>
<evidence type="ECO:0000256" key="2">
    <source>
        <dbReference type="ARBA" id="ARBA00023128"/>
    </source>
</evidence>
<evidence type="ECO:0000256" key="1">
    <source>
        <dbReference type="ARBA" id="ARBA00004173"/>
    </source>
</evidence>
<accession>L9KYZ6</accession>
<dbReference type="EMBL" id="KB320602">
    <property type="protein sequence ID" value="ELW67719.1"/>
    <property type="molecule type" value="Genomic_DNA"/>
</dbReference>
<keyword evidence="5" id="KW-1185">Reference proteome</keyword>
<keyword evidence="2" id="KW-0496">Mitochondrion</keyword>
<comment type="subcellular location">
    <subcellularLocation>
        <location evidence="1">Mitochondrion</location>
    </subcellularLocation>
</comment>
<dbReference type="STRING" id="246437.L9KYZ6"/>
<evidence type="ECO:0000313" key="4">
    <source>
        <dbReference type="EMBL" id="ELW67719.1"/>
    </source>
</evidence>
<dbReference type="Proteomes" id="UP000011518">
    <property type="component" value="Unassembled WGS sequence"/>
</dbReference>
<dbReference type="SUPFAM" id="SSF47694">
    <property type="entry name" value="Cytochrome c oxidase subunit h"/>
    <property type="match status" value="1"/>
</dbReference>
<evidence type="ECO:0000256" key="3">
    <source>
        <dbReference type="SAM" id="MobiDB-lite"/>
    </source>
</evidence>
<organism evidence="4 5">
    <name type="scientific">Tupaia chinensis</name>
    <name type="common">Chinese tree shrew</name>
    <name type="synonym">Tupaia belangeri chinensis</name>
    <dbReference type="NCBI Taxonomy" id="246437"/>
    <lineage>
        <taxon>Eukaryota</taxon>
        <taxon>Metazoa</taxon>
        <taxon>Chordata</taxon>
        <taxon>Craniata</taxon>
        <taxon>Vertebrata</taxon>
        <taxon>Euteleostomi</taxon>
        <taxon>Mammalia</taxon>
        <taxon>Eutheria</taxon>
        <taxon>Euarchontoglires</taxon>
        <taxon>Scandentia</taxon>
        <taxon>Tupaiidae</taxon>
        <taxon>Tupaia</taxon>
    </lineage>
</organism>
<dbReference type="GO" id="GO:0005739">
    <property type="term" value="C:mitochondrion"/>
    <property type="evidence" value="ECO:0007669"/>
    <property type="project" value="UniProtKB-SubCell"/>
</dbReference>
<feature type="region of interest" description="Disordered" evidence="3">
    <location>
        <begin position="72"/>
        <end position="94"/>
    </location>
</feature>
<evidence type="ECO:0000313" key="5">
    <source>
        <dbReference type="Proteomes" id="UP000011518"/>
    </source>
</evidence>